<dbReference type="Proteomes" id="UP000490980">
    <property type="component" value="Unassembled WGS sequence"/>
</dbReference>
<dbReference type="EMBL" id="JAARLZ010000006">
    <property type="protein sequence ID" value="NII07174.1"/>
    <property type="molecule type" value="Genomic_DNA"/>
</dbReference>
<dbReference type="RefSeq" id="WP_166948836.1">
    <property type="nucleotide sequence ID" value="NZ_JAARLZ010000006.1"/>
</dbReference>
<protein>
    <recommendedName>
        <fullName evidence="3">DUF2384 domain-containing protein</fullName>
    </recommendedName>
</protein>
<organism evidence="1 2">
    <name type="scientific">Luteibacter anthropi</name>
    <dbReference type="NCBI Taxonomy" id="564369"/>
    <lineage>
        <taxon>Bacteria</taxon>
        <taxon>Pseudomonadati</taxon>
        <taxon>Pseudomonadota</taxon>
        <taxon>Gammaproteobacteria</taxon>
        <taxon>Lysobacterales</taxon>
        <taxon>Rhodanobacteraceae</taxon>
        <taxon>Luteibacter</taxon>
    </lineage>
</organism>
<keyword evidence="2" id="KW-1185">Reference proteome</keyword>
<gene>
    <name evidence="1" type="ORF">HBF25_12345</name>
</gene>
<proteinExistence type="predicted"/>
<evidence type="ECO:0000313" key="1">
    <source>
        <dbReference type="EMBL" id="NII07174.1"/>
    </source>
</evidence>
<evidence type="ECO:0000313" key="2">
    <source>
        <dbReference type="Proteomes" id="UP000490980"/>
    </source>
</evidence>
<accession>A0A7X5ZIX2</accession>
<comment type="caution">
    <text evidence="1">The sequence shown here is derived from an EMBL/GenBank/DDBJ whole genome shotgun (WGS) entry which is preliminary data.</text>
</comment>
<sequence length="79" mass="8674">MPNAALVRTSVRRLPRHPAARAMIIAARIEPDAALRTEWFLHDPIRELDGLTAERAIATGQGAALVRVLRAIDAGRRGR</sequence>
<evidence type="ECO:0008006" key="3">
    <source>
        <dbReference type="Google" id="ProtNLM"/>
    </source>
</evidence>
<name>A0A7X5ZIX2_9GAMM</name>
<reference evidence="1 2" key="1">
    <citation type="submission" date="2020-03" db="EMBL/GenBank/DDBJ databases">
        <authorList>
            <person name="Lai Q."/>
        </authorList>
    </citation>
    <scope>NUCLEOTIDE SEQUENCE [LARGE SCALE GENOMIC DNA]</scope>
    <source>
        <strain evidence="1 2">CCUG 25036</strain>
    </source>
</reference>
<dbReference type="AlphaFoldDB" id="A0A7X5ZIX2"/>